<dbReference type="PANTHER" id="PTHR28288">
    <property type="entry name" value="PROTEASE B INHIBITOR 2"/>
    <property type="match status" value="1"/>
</dbReference>
<dbReference type="Pfam" id="PF05922">
    <property type="entry name" value="Inhibitor_I9"/>
    <property type="match status" value="1"/>
</dbReference>
<dbReference type="EMBL" id="CP076663">
    <property type="protein sequence ID" value="QWU88821.1"/>
    <property type="molecule type" value="Genomic_DNA"/>
</dbReference>
<keyword evidence="4" id="KW-1185">Reference proteome</keyword>
<gene>
    <name evidence="3" type="ORF">CA3LBN_003129</name>
</gene>
<protein>
    <recommendedName>
        <fullName evidence="2">Inhibitor I9 domain-containing protein</fullName>
    </recommendedName>
</protein>
<reference evidence="3 4" key="1">
    <citation type="submission" date="2021-06" db="EMBL/GenBank/DDBJ databases">
        <title>Candida outbreak in Lebanon.</title>
        <authorList>
            <person name="Finianos M."/>
        </authorList>
    </citation>
    <scope>NUCLEOTIDE SEQUENCE [LARGE SCALE GENOMIC DNA]</scope>
    <source>
        <strain evidence="3">CA3LBN</strain>
    </source>
</reference>
<dbReference type="Proteomes" id="UP000825434">
    <property type="component" value="Chromosome 3"/>
</dbReference>
<evidence type="ECO:0000259" key="2">
    <source>
        <dbReference type="Pfam" id="PF05922"/>
    </source>
</evidence>
<accession>A0ABX8I6D0</accession>
<evidence type="ECO:0000313" key="3">
    <source>
        <dbReference type="EMBL" id="QWU88821.1"/>
    </source>
</evidence>
<evidence type="ECO:0000313" key="4">
    <source>
        <dbReference type="Proteomes" id="UP000825434"/>
    </source>
</evidence>
<feature type="domain" description="Inhibitor I9" evidence="2">
    <location>
        <begin position="75"/>
        <end position="143"/>
    </location>
</feature>
<dbReference type="Gene3D" id="3.30.70.80">
    <property type="entry name" value="Peptidase S8 propeptide/proteinase inhibitor I9"/>
    <property type="match status" value="1"/>
</dbReference>
<dbReference type="InterPro" id="IPR037045">
    <property type="entry name" value="S8pro/Inhibitor_I9_sf"/>
</dbReference>
<comment type="similarity">
    <text evidence="1">Belongs to the protease inhibitor I9 family.</text>
</comment>
<name>A0ABX8I6D0_9ASCO</name>
<dbReference type="InterPro" id="IPR052471">
    <property type="entry name" value="PBI_I9"/>
</dbReference>
<dbReference type="PANTHER" id="PTHR28288:SF2">
    <property type="entry name" value="PROTEASE B INHIBITOR 2"/>
    <property type="match status" value="1"/>
</dbReference>
<dbReference type="SUPFAM" id="SSF54897">
    <property type="entry name" value="Protease propeptides/inhibitors"/>
    <property type="match status" value="1"/>
</dbReference>
<evidence type="ECO:0000256" key="1">
    <source>
        <dbReference type="ARBA" id="ARBA00038069"/>
    </source>
</evidence>
<sequence length="145" mass="16378">MRHTESKRIHIANERSLYISEFFYLKHVSQRLISSSPGGEKQRTAARSKYFSEPHIFEIPPTTTTTFLSKMADEKYIVTLKEDASDDLTSKVKSQVSSFGGEVLSEFSLIKGFVAKLPDVHISSLKSHEGVANVEKDQEVKIQDK</sequence>
<proteinExistence type="inferred from homology"/>
<organism evidence="3 4">
    <name type="scientific">Candidozyma haemuli</name>
    <dbReference type="NCBI Taxonomy" id="45357"/>
    <lineage>
        <taxon>Eukaryota</taxon>
        <taxon>Fungi</taxon>
        <taxon>Dikarya</taxon>
        <taxon>Ascomycota</taxon>
        <taxon>Saccharomycotina</taxon>
        <taxon>Pichiomycetes</taxon>
        <taxon>Metschnikowiaceae</taxon>
        <taxon>Candidozyma</taxon>
    </lineage>
</organism>
<dbReference type="InterPro" id="IPR010259">
    <property type="entry name" value="S8pro/Inhibitor_I9"/>
</dbReference>